<sequence length="92" mass="10644">MYVLMESLVVVTSHFETTQRLFWDGPRSDDELKAPLSKLLRHTRGRTFCSLRMIYRATGPIHDGSSVESGFEPRSLRLRGRHLNTKPPRPLH</sequence>
<protein>
    <submittedName>
        <fullName evidence="1">Uncharacterized protein</fullName>
    </submittedName>
</protein>
<dbReference type="EMBL" id="BGPR01000089">
    <property type="protein sequence ID" value="GBL92796.1"/>
    <property type="molecule type" value="Genomic_DNA"/>
</dbReference>
<dbReference type="Proteomes" id="UP000499080">
    <property type="component" value="Unassembled WGS sequence"/>
</dbReference>
<reference evidence="1 2" key="1">
    <citation type="journal article" date="2019" name="Sci. Rep.">
        <title>Orb-weaving spider Araneus ventricosus genome elucidates the spidroin gene catalogue.</title>
        <authorList>
            <person name="Kono N."/>
            <person name="Nakamura H."/>
            <person name="Ohtoshi R."/>
            <person name="Moran D.A.P."/>
            <person name="Shinohara A."/>
            <person name="Yoshida Y."/>
            <person name="Fujiwara M."/>
            <person name="Mori M."/>
            <person name="Tomita M."/>
            <person name="Arakawa K."/>
        </authorList>
    </citation>
    <scope>NUCLEOTIDE SEQUENCE [LARGE SCALE GENOMIC DNA]</scope>
</reference>
<organism evidence="1 2">
    <name type="scientific">Araneus ventricosus</name>
    <name type="common">Orbweaver spider</name>
    <name type="synonym">Epeira ventricosa</name>
    <dbReference type="NCBI Taxonomy" id="182803"/>
    <lineage>
        <taxon>Eukaryota</taxon>
        <taxon>Metazoa</taxon>
        <taxon>Ecdysozoa</taxon>
        <taxon>Arthropoda</taxon>
        <taxon>Chelicerata</taxon>
        <taxon>Arachnida</taxon>
        <taxon>Araneae</taxon>
        <taxon>Araneomorphae</taxon>
        <taxon>Entelegynae</taxon>
        <taxon>Araneoidea</taxon>
        <taxon>Araneidae</taxon>
        <taxon>Araneus</taxon>
    </lineage>
</organism>
<dbReference type="AlphaFoldDB" id="A0A4Y2BNG1"/>
<proteinExistence type="predicted"/>
<evidence type="ECO:0000313" key="2">
    <source>
        <dbReference type="Proteomes" id="UP000499080"/>
    </source>
</evidence>
<accession>A0A4Y2BNG1</accession>
<gene>
    <name evidence="1" type="ORF">AVEN_4507_1</name>
</gene>
<keyword evidence="2" id="KW-1185">Reference proteome</keyword>
<name>A0A4Y2BNG1_ARAVE</name>
<comment type="caution">
    <text evidence="1">The sequence shown here is derived from an EMBL/GenBank/DDBJ whole genome shotgun (WGS) entry which is preliminary data.</text>
</comment>
<evidence type="ECO:0000313" key="1">
    <source>
        <dbReference type="EMBL" id="GBL92796.1"/>
    </source>
</evidence>